<dbReference type="Gene3D" id="1.10.630.10">
    <property type="entry name" value="Cytochrome P450"/>
    <property type="match status" value="1"/>
</dbReference>
<evidence type="ECO:0000313" key="8">
    <source>
        <dbReference type="Proteomes" id="UP000279259"/>
    </source>
</evidence>
<comment type="caution">
    <text evidence="7">The sequence shown here is derived from an EMBL/GenBank/DDBJ whole genome shotgun (WGS) entry which is preliminary data.</text>
</comment>
<evidence type="ECO:0000313" key="7">
    <source>
        <dbReference type="EMBL" id="RSH82924.1"/>
    </source>
</evidence>
<dbReference type="PRINTS" id="PR00457">
    <property type="entry name" value="ANPEROXIDASE"/>
</dbReference>
<dbReference type="AlphaFoldDB" id="A0A427XVN9"/>
<dbReference type="GO" id="GO:0051213">
    <property type="term" value="F:dioxygenase activity"/>
    <property type="evidence" value="ECO:0007669"/>
    <property type="project" value="UniProtKB-KW"/>
</dbReference>
<organism evidence="7 8">
    <name type="scientific">Saitozyma podzolica</name>
    <dbReference type="NCBI Taxonomy" id="1890683"/>
    <lineage>
        <taxon>Eukaryota</taxon>
        <taxon>Fungi</taxon>
        <taxon>Dikarya</taxon>
        <taxon>Basidiomycota</taxon>
        <taxon>Agaricomycotina</taxon>
        <taxon>Tremellomycetes</taxon>
        <taxon>Tremellales</taxon>
        <taxon>Trimorphomycetaceae</taxon>
        <taxon>Saitozyma</taxon>
    </lineage>
</organism>
<dbReference type="PANTHER" id="PTHR11903">
    <property type="entry name" value="PROSTAGLANDIN G/H SYNTHASE"/>
    <property type="match status" value="1"/>
</dbReference>
<dbReference type="PANTHER" id="PTHR11903:SF37">
    <property type="entry name" value="PSI-PRODUCING OXYGENASE A"/>
    <property type="match status" value="1"/>
</dbReference>
<protein>
    <recommendedName>
        <fullName evidence="9">Heme peroxidase</fullName>
    </recommendedName>
</protein>
<dbReference type="OrthoDB" id="823504at2759"/>
<keyword evidence="4" id="KW-0560">Oxidoreductase</keyword>
<name>A0A427XVN9_9TREE</name>
<evidence type="ECO:0000256" key="3">
    <source>
        <dbReference type="ARBA" id="ARBA00022964"/>
    </source>
</evidence>
<proteinExistence type="predicted"/>
<dbReference type="Proteomes" id="UP000279259">
    <property type="component" value="Unassembled WGS sequence"/>
</dbReference>
<dbReference type="PROSITE" id="PS50292">
    <property type="entry name" value="PEROXIDASE_3"/>
    <property type="match status" value="1"/>
</dbReference>
<reference evidence="7 8" key="1">
    <citation type="submission" date="2018-11" db="EMBL/GenBank/DDBJ databases">
        <title>Genome sequence of Saitozyma podzolica DSM 27192.</title>
        <authorList>
            <person name="Aliyu H."/>
            <person name="Gorte O."/>
            <person name="Ochsenreither K."/>
        </authorList>
    </citation>
    <scope>NUCLEOTIDE SEQUENCE [LARGE SCALE GENOMIC DNA]</scope>
    <source>
        <strain evidence="7 8">DSM 27192</strain>
    </source>
</reference>
<dbReference type="Pfam" id="PF03098">
    <property type="entry name" value="An_peroxidase"/>
    <property type="match status" value="2"/>
</dbReference>
<dbReference type="SUPFAM" id="SSF48113">
    <property type="entry name" value="Heme-dependent peroxidases"/>
    <property type="match status" value="1"/>
</dbReference>
<feature type="binding site" description="axial binding residue" evidence="6">
    <location>
        <position position="405"/>
    </location>
    <ligand>
        <name>heme b</name>
        <dbReference type="ChEBI" id="CHEBI:60344"/>
    </ligand>
    <ligandPart>
        <name>Fe</name>
        <dbReference type="ChEBI" id="CHEBI:18248"/>
    </ligandPart>
</feature>
<evidence type="ECO:0000256" key="4">
    <source>
        <dbReference type="ARBA" id="ARBA00023002"/>
    </source>
</evidence>
<keyword evidence="3" id="KW-0223">Dioxygenase</keyword>
<dbReference type="STRING" id="1890683.A0A427XVN9"/>
<dbReference type="CDD" id="cd09817">
    <property type="entry name" value="linoleate_diol_synthase_like"/>
    <property type="match status" value="1"/>
</dbReference>
<dbReference type="GO" id="GO:0016705">
    <property type="term" value="F:oxidoreductase activity, acting on paired donors, with incorporation or reduction of molecular oxygen"/>
    <property type="evidence" value="ECO:0007669"/>
    <property type="project" value="InterPro"/>
</dbReference>
<dbReference type="Gene3D" id="1.10.640.10">
    <property type="entry name" value="Haem peroxidase domain superfamily, animal type"/>
    <property type="match status" value="1"/>
</dbReference>
<gene>
    <name evidence="7" type="ORF">EHS25_005914</name>
</gene>
<dbReference type="EMBL" id="RSCD01000026">
    <property type="protein sequence ID" value="RSH82924.1"/>
    <property type="molecule type" value="Genomic_DNA"/>
</dbReference>
<dbReference type="GO" id="GO:0005506">
    <property type="term" value="F:iron ion binding"/>
    <property type="evidence" value="ECO:0007669"/>
    <property type="project" value="InterPro"/>
</dbReference>
<keyword evidence="8" id="KW-1185">Reference proteome</keyword>
<keyword evidence="1 6" id="KW-0349">Heme</keyword>
<evidence type="ECO:0008006" key="9">
    <source>
        <dbReference type="Google" id="ProtNLM"/>
    </source>
</evidence>
<dbReference type="GO" id="GO:0004497">
    <property type="term" value="F:monooxygenase activity"/>
    <property type="evidence" value="ECO:0007669"/>
    <property type="project" value="InterPro"/>
</dbReference>
<accession>A0A427XVN9</accession>
<evidence type="ECO:0000256" key="2">
    <source>
        <dbReference type="ARBA" id="ARBA00022723"/>
    </source>
</evidence>
<sequence>MGLSNVPLPLHPNLRGTLASVIETVKRSILPPALYSDAPGNDPLEPDGNLLADLRALGFSDVETLLQTLNSGVNGVIDDNDLLQEHLIQLLSRLPSDSKAGKKIADSFINQLWNGLDHPPVATLGEGYKYRSADGSGNSLYNEKLGAANTPYSRTVRPEVYQVPVGNLPEPELIFDLLMARGKASGNNGDHPNGISSMLFYLATIIIHDIFQTVSTLRLPHLALVDAHSYSSQDNNSKGYTVNTTSSYVDLAPLYGRNLAEQKAMRTFKDGLLKSDCFSSTRIHGQPSGVGVFLIMFNRFHNYVVTQLALINDGNRFPKPVSDNDPAYAQFDEDLFQTGRLVTTGLYGNIILHDYVRTILNLNRTNSTWALDPRTKEGKNLFSKPAPQGIGNQVSAEFNLIYRWHSAISTRDEKWAIEQFQRLLPGRDPTTANWHDVVKALGVWQAGFEEQAPEERTFAGLQRQDDGSYNDDELVKILQESIDDVAGAFGANRVPDVMRSIEVLGIIQARSWNLCTLNEFRAFVGLTKHKTFEDINPDPVVAKKLRQLYDAPDSVELYPGLVVEKPKPPMVPGSGLCVNFTTSWAILADAVALVRGDRFLTTDYTPDKLTNWGHHEVSYDTSVNQGHVMYKLIFRAFPKHFSPNSIYAHFPFVTPPVNKDILSELQREDQYSWDAPSRTPDMVVIRSNNAVRAVLDNQRDFKVAWGTAMSFLTARTPSCESRSAFCLSGDGSRNAANRRQITTALYPDSWTQDVRQFYTATVRDLIAQYNAAIAPGMREVDVIRDVIHLANTRFMCAMFSLPLKTDMTPHGIFTEQEMVDALGVMFRAVFLDTDVAQSFALRNTAREAARKLGELILRRAEATATTSLIRGLAGDIAKLWWGEGEEPKLAKYGHHMIARMSERGKSVTETVWGSILPFAAASSMFQTQMLAHCLEFYLGQGMGHLEEIQRLARLDTPGADQLLMKYVLEGCRISSSLTVYRMVDSWQVIDDDYSAYPQNYTFPQHHRHGQSEHG</sequence>
<evidence type="ECO:0000256" key="1">
    <source>
        <dbReference type="ARBA" id="ARBA00022617"/>
    </source>
</evidence>
<dbReference type="InterPro" id="IPR034812">
    <property type="entry name" value="Ppo-like_N"/>
</dbReference>
<dbReference type="GO" id="GO:0020037">
    <property type="term" value="F:heme binding"/>
    <property type="evidence" value="ECO:0007669"/>
    <property type="project" value="InterPro"/>
</dbReference>
<keyword evidence="5 6" id="KW-0408">Iron</keyword>
<evidence type="ECO:0000256" key="6">
    <source>
        <dbReference type="PIRSR" id="PIRSR619791-2"/>
    </source>
</evidence>
<dbReference type="SUPFAM" id="SSF48264">
    <property type="entry name" value="Cytochrome P450"/>
    <property type="match status" value="1"/>
</dbReference>
<evidence type="ECO:0000256" key="5">
    <source>
        <dbReference type="ARBA" id="ARBA00023004"/>
    </source>
</evidence>
<keyword evidence="2 6" id="KW-0479">Metal-binding</keyword>
<dbReference type="GO" id="GO:0006979">
    <property type="term" value="P:response to oxidative stress"/>
    <property type="evidence" value="ECO:0007669"/>
    <property type="project" value="InterPro"/>
</dbReference>
<dbReference type="GO" id="GO:0006631">
    <property type="term" value="P:fatty acid metabolic process"/>
    <property type="evidence" value="ECO:0007669"/>
    <property type="project" value="UniProtKB-ARBA"/>
</dbReference>
<dbReference type="InterPro" id="IPR010255">
    <property type="entry name" value="Haem_peroxidase_sf"/>
</dbReference>
<dbReference type="InterPro" id="IPR036396">
    <property type="entry name" value="Cyt_P450_sf"/>
</dbReference>
<dbReference type="InterPro" id="IPR037120">
    <property type="entry name" value="Haem_peroxidase_sf_animal"/>
</dbReference>
<dbReference type="InterPro" id="IPR050783">
    <property type="entry name" value="Oxylipin_biosynth_metab"/>
</dbReference>
<dbReference type="GO" id="GO:0004601">
    <property type="term" value="F:peroxidase activity"/>
    <property type="evidence" value="ECO:0007669"/>
    <property type="project" value="InterPro"/>
</dbReference>
<dbReference type="InterPro" id="IPR019791">
    <property type="entry name" value="Haem_peroxidase_animal"/>
</dbReference>